<dbReference type="AlphaFoldDB" id="A0A9J6CYB3"/>
<feature type="domain" description="C2H2-type" evidence="2">
    <location>
        <begin position="12"/>
        <end position="33"/>
    </location>
</feature>
<dbReference type="EMBL" id="JABSTU010004789">
    <property type="protein sequence ID" value="KAH7957886.1"/>
    <property type="molecule type" value="Genomic_DNA"/>
</dbReference>
<keyword evidence="4" id="KW-1185">Reference proteome</keyword>
<dbReference type="Proteomes" id="UP000821866">
    <property type="component" value="Unassembled WGS sequence"/>
</dbReference>
<evidence type="ECO:0000313" key="4">
    <source>
        <dbReference type="Proteomes" id="UP000821866"/>
    </source>
</evidence>
<feature type="region of interest" description="Disordered" evidence="1">
    <location>
        <begin position="234"/>
        <end position="263"/>
    </location>
</feature>
<sequence length="263" mass="29097">MRTHTGEKPYECGVCGLRYREKERAKAHLTRSHGHLRARAGGLAHQDPLITEVKPEGAVGKLQRVEPGKKTWQVSNREARWEAALLSHDLADQLWAVSGPRPRMPPGSKDSRPSPRPGIKPRRAPAAAARRTHQPRRCPTRPATRLATQRTGQGPDSRTINSDSPDKLDCMNADDFEPVDNVGPSDSTPGPSGVAEASNNIYLRPSVPHTPWFRVNDARRKKVVAEEASAMPLATLHQREHRHGAGWPRLPRLPVEHHKGSSV</sequence>
<feature type="compositionally biased region" description="Basic and acidic residues" evidence="1">
    <location>
        <begin position="254"/>
        <end position="263"/>
    </location>
</feature>
<dbReference type="SUPFAM" id="SSF57667">
    <property type="entry name" value="beta-beta-alpha zinc fingers"/>
    <property type="match status" value="1"/>
</dbReference>
<reference evidence="3" key="2">
    <citation type="submission" date="2021-09" db="EMBL/GenBank/DDBJ databases">
        <authorList>
            <person name="Jia N."/>
            <person name="Wang J."/>
            <person name="Shi W."/>
            <person name="Du L."/>
            <person name="Sun Y."/>
            <person name="Zhan W."/>
            <person name="Jiang J."/>
            <person name="Wang Q."/>
            <person name="Zhang B."/>
            <person name="Ji P."/>
            <person name="Sakyi L.B."/>
            <person name="Cui X."/>
            <person name="Yuan T."/>
            <person name="Jiang B."/>
            <person name="Yang W."/>
            <person name="Lam T.T.-Y."/>
            <person name="Chang Q."/>
            <person name="Ding S."/>
            <person name="Wang X."/>
            <person name="Zhu J."/>
            <person name="Ruan X."/>
            <person name="Zhao L."/>
            <person name="Wei J."/>
            <person name="Que T."/>
            <person name="Du C."/>
            <person name="Cheng J."/>
            <person name="Dai P."/>
            <person name="Han X."/>
            <person name="Huang E."/>
            <person name="Gao Y."/>
            <person name="Liu J."/>
            <person name="Shao H."/>
            <person name="Ye R."/>
            <person name="Li L."/>
            <person name="Wei W."/>
            <person name="Wang X."/>
            <person name="Wang C."/>
            <person name="Huo Q."/>
            <person name="Li W."/>
            <person name="Guo W."/>
            <person name="Chen H."/>
            <person name="Chen S."/>
            <person name="Zhou L."/>
            <person name="Zhou L."/>
            <person name="Ni X."/>
            <person name="Tian J."/>
            <person name="Zhou Y."/>
            <person name="Sheng Y."/>
            <person name="Liu T."/>
            <person name="Pan Y."/>
            <person name="Xia L."/>
            <person name="Li J."/>
            <person name="Zhao F."/>
            <person name="Cao W."/>
        </authorList>
    </citation>
    <scope>NUCLEOTIDE SEQUENCE</scope>
    <source>
        <strain evidence="3">Rmic-2018</strain>
        <tissue evidence="3">Larvae</tissue>
    </source>
</reference>
<evidence type="ECO:0000259" key="2">
    <source>
        <dbReference type="PROSITE" id="PS00028"/>
    </source>
</evidence>
<comment type="caution">
    <text evidence="3">The sequence shown here is derived from an EMBL/GenBank/DDBJ whole genome shotgun (WGS) entry which is preliminary data.</text>
</comment>
<feature type="compositionally biased region" description="Basic residues" evidence="1">
    <location>
        <begin position="130"/>
        <end position="139"/>
    </location>
</feature>
<evidence type="ECO:0000313" key="3">
    <source>
        <dbReference type="EMBL" id="KAH7957886.1"/>
    </source>
</evidence>
<organism evidence="3 4">
    <name type="scientific">Rhipicephalus microplus</name>
    <name type="common">Cattle tick</name>
    <name type="synonym">Boophilus microplus</name>
    <dbReference type="NCBI Taxonomy" id="6941"/>
    <lineage>
        <taxon>Eukaryota</taxon>
        <taxon>Metazoa</taxon>
        <taxon>Ecdysozoa</taxon>
        <taxon>Arthropoda</taxon>
        <taxon>Chelicerata</taxon>
        <taxon>Arachnida</taxon>
        <taxon>Acari</taxon>
        <taxon>Parasitiformes</taxon>
        <taxon>Ixodida</taxon>
        <taxon>Ixodoidea</taxon>
        <taxon>Ixodidae</taxon>
        <taxon>Rhipicephalinae</taxon>
        <taxon>Rhipicephalus</taxon>
        <taxon>Boophilus</taxon>
    </lineage>
</organism>
<protein>
    <recommendedName>
        <fullName evidence="2">C2H2-type domain-containing protein</fullName>
    </recommendedName>
</protein>
<gene>
    <name evidence="3" type="ORF">HPB51_028127</name>
</gene>
<feature type="region of interest" description="Disordered" evidence="1">
    <location>
        <begin position="97"/>
        <end position="197"/>
    </location>
</feature>
<dbReference type="InterPro" id="IPR013087">
    <property type="entry name" value="Znf_C2H2_type"/>
</dbReference>
<feature type="compositionally biased region" description="Polar residues" evidence="1">
    <location>
        <begin position="146"/>
        <end position="163"/>
    </location>
</feature>
<reference evidence="3" key="1">
    <citation type="journal article" date="2020" name="Cell">
        <title>Large-Scale Comparative Analyses of Tick Genomes Elucidate Their Genetic Diversity and Vector Capacities.</title>
        <authorList>
            <consortium name="Tick Genome and Microbiome Consortium (TIGMIC)"/>
            <person name="Jia N."/>
            <person name="Wang J."/>
            <person name="Shi W."/>
            <person name="Du L."/>
            <person name="Sun Y."/>
            <person name="Zhan W."/>
            <person name="Jiang J.F."/>
            <person name="Wang Q."/>
            <person name="Zhang B."/>
            <person name="Ji P."/>
            <person name="Bell-Sakyi L."/>
            <person name="Cui X.M."/>
            <person name="Yuan T.T."/>
            <person name="Jiang B.G."/>
            <person name="Yang W.F."/>
            <person name="Lam T.T."/>
            <person name="Chang Q.C."/>
            <person name="Ding S.J."/>
            <person name="Wang X.J."/>
            <person name="Zhu J.G."/>
            <person name="Ruan X.D."/>
            <person name="Zhao L."/>
            <person name="Wei J.T."/>
            <person name="Ye R.Z."/>
            <person name="Que T.C."/>
            <person name="Du C.H."/>
            <person name="Zhou Y.H."/>
            <person name="Cheng J.X."/>
            <person name="Dai P.F."/>
            <person name="Guo W.B."/>
            <person name="Han X.H."/>
            <person name="Huang E.J."/>
            <person name="Li L.F."/>
            <person name="Wei W."/>
            <person name="Gao Y.C."/>
            <person name="Liu J.Z."/>
            <person name="Shao H.Z."/>
            <person name="Wang X."/>
            <person name="Wang C.C."/>
            <person name="Yang T.C."/>
            <person name="Huo Q.B."/>
            <person name="Li W."/>
            <person name="Chen H.Y."/>
            <person name="Chen S.E."/>
            <person name="Zhou L.G."/>
            <person name="Ni X.B."/>
            <person name="Tian J.H."/>
            <person name="Sheng Y."/>
            <person name="Liu T."/>
            <person name="Pan Y.S."/>
            <person name="Xia L.Y."/>
            <person name="Li J."/>
            <person name="Zhao F."/>
            <person name="Cao W.C."/>
        </authorList>
    </citation>
    <scope>NUCLEOTIDE SEQUENCE</scope>
    <source>
        <strain evidence="3">Rmic-2018</strain>
    </source>
</reference>
<proteinExistence type="predicted"/>
<accession>A0A9J6CYB3</accession>
<dbReference type="VEuPathDB" id="VectorBase:LOC119185979"/>
<name>A0A9J6CYB3_RHIMP</name>
<dbReference type="Gene3D" id="3.30.160.60">
    <property type="entry name" value="Classic Zinc Finger"/>
    <property type="match status" value="1"/>
</dbReference>
<evidence type="ECO:0000256" key="1">
    <source>
        <dbReference type="SAM" id="MobiDB-lite"/>
    </source>
</evidence>
<dbReference type="PROSITE" id="PS00028">
    <property type="entry name" value="ZINC_FINGER_C2H2_1"/>
    <property type="match status" value="1"/>
</dbReference>
<dbReference type="InterPro" id="IPR036236">
    <property type="entry name" value="Znf_C2H2_sf"/>
</dbReference>